<dbReference type="AlphaFoldDB" id="A0AAW6HNN7"/>
<dbReference type="Proteomes" id="UP001216384">
    <property type="component" value="Unassembled WGS sequence"/>
</dbReference>
<gene>
    <name evidence="1" type="ORF">LNO71_01010</name>
</gene>
<accession>A0AAW6HNN7</accession>
<evidence type="ECO:0008006" key="3">
    <source>
        <dbReference type="Google" id="ProtNLM"/>
    </source>
</evidence>
<name>A0AAW6HNN7_9MOLU</name>
<evidence type="ECO:0000313" key="2">
    <source>
        <dbReference type="Proteomes" id="UP001216384"/>
    </source>
</evidence>
<organism evidence="1 2">
    <name type="scientific">Mycoplasma bradburyae</name>
    <dbReference type="NCBI Taxonomy" id="2963128"/>
    <lineage>
        <taxon>Bacteria</taxon>
        <taxon>Bacillati</taxon>
        <taxon>Mycoplasmatota</taxon>
        <taxon>Mollicutes</taxon>
        <taxon>Mycoplasmataceae</taxon>
        <taxon>Mycoplasma</taxon>
    </lineage>
</organism>
<proteinExistence type="predicted"/>
<reference evidence="1" key="1">
    <citation type="submission" date="2021-11" db="EMBL/GenBank/DDBJ databases">
        <title>Description of Mycoplasma bradburyaesp. nov.from sea birds: a tribute to a great mycoplasmologist.</title>
        <authorList>
            <person name="Ramirez A.S."/>
            <person name="Poveda C."/>
            <person name="Suarez-Perez A."/>
            <person name="Rosales R.S."/>
            <person name="Dijkman R."/>
            <person name="Feberwee A."/>
            <person name="Spergser J."/>
            <person name="Szostak M.P."/>
            <person name="Ressel L."/>
            <person name="Calabuig P."/>
            <person name="Catania S."/>
            <person name="Gobbo F."/>
            <person name="Timofte D."/>
            <person name="Poveda J.B."/>
        </authorList>
    </citation>
    <scope>NUCLEOTIDE SEQUENCE</scope>
    <source>
        <strain evidence="1">T264</strain>
    </source>
</reference>
<comment type="caution">
    <text evidence="1">The sequence shown here is derived from an EMBL/GenBank/DDBJ whole genome shotgun (WGS) entry which is preliminary data.</text>
</comment>
<dbReference type="RefSeq" id="WP_255045848.1">
    <property type="nucleotide sequence ID" value="NZ_CP101415.1"/>
</dbReference>
<protein>
    <recommendedName>
        <fullName evidence="3">Transposase</fullName>
    </recommendedName>
</protein>
<sequence length="169" mass="20014">MKNNNLKPLSRYEFNKKAKLEFIASNLELTNQKLSDHTGLNIRTVQRYKKHIKQNNGLHFKISHGNKNQNRTKKITDQEIQKIYKDYLNCCKQLSNSKQSTKNLNILEYYNLYLGSDYKTKISYHYLIQRLNNQGLRSVYRIKTKPNTKSKCNKNISLSIKVIENQINE</sequence>
<dbReference type="EMBL" id="JAJHZP010000011">
    <property type="protein sequence ID" value="MDC4183226.1"/>
    <property type="molecule type" value="Genomic_DNA"/>
</dbReference>
<evidence type="ECO:0000313" key="1">
    <source>
        <dbReference type="EMBL" id="MDC4183226.1"/>
    </source>
</evidence>